<dbReference type="Proteomes" id="UP000790377">
    <property type="component" value="Unassembled WGS sequence"/>
</dbReference>
<protein>
    <submittedName>
        <fullName evidence="1">Uncharacterized protein</fullName>
    </submittedName>
</protein>
<keyword evidence="2" id="KW-1185">Reference proteome</keyword>
<feature type="non-terminal residue" evidence="1">
    <location>
        <position position="95"/>
    </location>
</feature>
<gene>
    <name evidence="1" type="ORF">BJ138DRAFT_993289</name>
</gene>
<reference evidence="1" key="1">
    <citation type="journal article" date="2021" name="New Phytol.">
        <title>Evolutionary innovations through gain and loss of genes in the ectomycorrhizal Boletales.</title>
        <authorList>
            <person name="Wu G."/>
            <person name="Miyauchi S."/>
            <person name="Morin E."/>
            <person name="Kuo A."/>
            <person name="Drula E."/>
            <person name="Varga T."/>
            <person name="Kohler A."/>
            <person name="Feng B."/>
            <person name="Cao Y."/>
            <person name="Lipzen A."/>
            <person name="Daum C."/>
            <person name="Hundley H."/>
            <person name="Pangilinan J."/>
            <person name="Johnson J."/>
            <person name="Barry K."/>
            <person name="LaButti K."/>
            <person name="Ng V."/>
            <person name="Ahrendt S."/>
            <person name="Min B."/>
            <person name="Choi I.G."/>
            <person name="Park H."/>
            <person name="Plett J.M."/>
            <person name="Magnuson J."/>
            <person name="Spatafora J.W."/>
            <person name="Nagy L.G."/>
            <person name="Henrissat B."/>
            <person name="Grigoriev I.V."/>
            <person name="Yang Z.L."/>
            <person name="Xu J."/>
            <person name="Martin F.M."/>
        </authorList>
    </citation>
    <scope>NUCLEOTIDE SEQUENCE</scope>
    <source>
        <strain evidence="1">ATCC 28755</strain>
    </source>
</reference>
<organism evidence="1 2">
    <name type="scientific">Hygrophoropsis aurantiaca</name>
    <dbReference type="NCBI Taxonomy" id="72124"/>
    <lineage>
        <taxon>Eukaryota</taxon>
        <taxon>Fungi</taxon>
        <taxon>Dikarya</taxon>
        <taxon>Basidiomycota</taxon>
        <taxon>Agaricomycotina</taxon>
        <taxon>Agaricomycetes</taxon>
        <taxon>Agaricomycetidae</taxon>
        <taxon>Boletales</taxon>
        <taxon>Coniophorineae</taxon>
        <taxon>Hygrophoropsidaceae</taxon>
        <taxon>Hygrophoropsis</taxon>
    </lineage>
</organism>
<evidence type="ECO:0000313" key="2">
    <source>
        <dbReference type="Proteomes" id="UP000790377"/>
    </source>
</evidence>
<accession>A0ACB7ZYK8</accession>
<comment type="caution">
    <text evidence="1">The sequence shown here is derived from an EMBL/GenBank/DDBJ whole genome shotgun (WGS) entry which is preliminary data.</text>
</comment>
<sequence>HSQHHSHRCRLRSTTVVPVMLHNAFARPDRGDYEREIFCRSMLLLFKPWRELADIRGSFSSYVEAYDNFDMKPELKQLVRNMNVENECKDARDTY</sequence>
<dbReference type="EMBL" id="MU268033">
    <property type="protein sequence ID" value="KAH7906340.1"/>
    <property type="molecule type" value="Genomic_DNA"/>
</dbReference>
<evidence type="ECO:0000313" key="1">
    <source>
        <dbReference type="EMBL" id="KAH7906340.1"/>
    </source>
</evidence>
<name>A0ACB7ZYK8_9AGAM</name>
<feature type="non-terminal residue" evidence="1">
    <location>
        <position position="1"/>
    </location>
</feature>
<proteinExistence type="predicted"/>